<dbReference type="InterPro" id="IPR007804">
    <property type="entry name" value="GvpG"/>
</dbReference>
<dbReference type="RefSeq" id="WP_119902042.1">
    <property type="nucleotide sequence ID" value="NZ_QYZP01000001.1"/>
</dbReference>
<dbReference type="AlphaFoldDB" id="A0A3A4F527"/>
<dbReference type="Proteomes" id="UP000266615">
    <property type="component" value="Unassembled WGS sequence"/>
</dbReference>
<comment type="caution">
    <text evidence="1">The sequence shown here is derived from an EMBL/GenBank/DDBJ whole genome shotgun (WGS) entry which is preliminary data.</text>
</comment>
<sequence length="80" mass="9159">MGLFSALFTAPLAPLRGTVWVAEQIYQEAERQHYDPGSIRRQLRDVEAARSSGDLDPEEASELERELVARLMESTRRRQT</sequence>
<keyword evidence="2" id="KW-1185">Reference proteome</keyword>
<dbReference type="EMBL" id="QYZP01000001">
    <property type="protein sequence ID" value="RJN32998.1"/>
    <property type="molecule type" value="Genomic_DNA"/>
</dbReference>
<evidence type="ECO:0000313" key="1">
    <source>
        <dbReference type="EMBL" id="RJN32998.1"/>
    </source>
</evidence>
<organism evidence="1 2">
    <name type="scientific">Nesterenkonia natronophila</name>
    <dbReference type="NCBI Taxonomy" id="2174932"/>
    <lineage>
        <taxon>Bacteria</taxon>
        <taxon>Bacillati</taxon>
        <taxon>Actinomycetota</taxon>
        <taxon>Actinomycetes</taxon>
        <taxon>Micrococcales</taxon>
        <taxon>Micrococcaceae</taxon>
        <taxon>Nesterenkonia</taxon>
    </lineage>
</organism>
<gene>
    <name evidence="1" type="ORF">D3250_04110</name>
</gene>
<reference evidence="1 2" key="1">
    <citation type="submission" date="2018-09" db="EMBL/GenBank/DDBJ databases">
        <title>Nesterenkonia natronophila sp. nov., an alkaliphilic actinobacteriume isolated from a soda lake, and emended description of the genus Nesterenkonia.</title>
        <authorList>
            <person name="Menes R.J."/>
            <person name="Iriarte A."/>
        </authorList>
    </citation>
    <scope>NUCLEOTIDE SEQUENCE [LARGE SCALE GENOMIC DNA]</scope>
    <source>
        <strain evidence="1 2">M8</strain>
    </source>
</reference>
<accession>A0A3A4F527</accession>
<dbReference type="OrthoDB" id="3541554at2"/>
<dbReference type="Pfam" id="PF05120">
    <property type="entry name" value="GvpG"/>
    <property type="match status" value="1"/>
</dbReference>
<protein>
    <submittedName>
        <fullName evidence="1">Gas vesicle protein</fullName>
    </submittedName>
</protein>
<proteinExistence type="predicted"/>
<evidence type="ECO:0000313" key="2">
    <source>
        <dbReference type="Proteomes" id="UP000266615"/>
    </source>
</evidence>
<name>A0A3A4F527_9MICC</name>